<evidence type="ECO:0000256" key="1">
    <source>
        <dbReference type="SAM" id="SignalP"/>
    </source>
</evidence>
<dbReference type="AlphaFoldDB" id="A0ABD1DDC7"/>
<organism evidence="2 3">
    <name type="scientific">Culex pipiens pipiens</name>
    <name type="common">Northern house mosquito</name>
    <dbReference type="NCBI Taxonomy" id="38569"/>
    <lineage>
        <taxon>Eukaryota</taxon>
        <taxon>Metazoa</taxon>
        <taxon>Ecdysozoa</taxon>
        <taxon>Arthropoda</taxon>
        <taxon>Hexapoda</taxon>
        <taxon>Insecta</taxon>
        <taxon>Pterygota</taxon>
        <taxon>Neoptera</taxon>
        <taxon>Endopterygota</taxon>
        <taxon>Diptera</taxon>
        <taxon>Nematocera</taxon>
        <taxon>Culicoidea</taxon>
        <taxon>Culicidae</taxon>
        <taxon>Culicinae</taxon>
        <taxon>Culicini</taxon>
        <taxon>Culex</taxon>
        <taxon>Culex</taxon>
    </lineage>
</organism>
<keyword evidence="1" id="KW-0732">Signal</keyword>
<keyword evidence="3" id="KW-1185">Reference proteome</keyword>
<comment type="caution">
    <text evidence="2">The sequence shown here is derived from an EMBL/GenBank/DDBJ whole genome shotgun (WGS) entry which is preliminary data.</text>
</comment>
<feature type="chain" id="PRO_5044761351" evidence="1">
    <location>
        <begin position="19"/>
        <end position="197"/>
    </location>
</feature>
<name>A0ABD1DDC7_CULPP</name>
<gene>
    <name evidence="2" type="ORF">pipiens_009870</name>
</gene>
<evidence type="ECO:0000313" key="2">
    <source>
        <dbReference type="EMBL" id="KAL1397295.1"/>
    </source>
</evidence>
<sequence length="197" mass="20416">MKVQILTLAVVFLAGAYGQLLCHHCEDCTLGVANIELCGMENGGGPNVPEHPTILPPDNIESTTAPTPPVELPTTAPTPPIINPTTVPTPPADGGPILTPPTFPPTTIVPGATNNPGLATPPITPMSTDVNSRVVIPMEPSSRYGCVTVQSTVGNREVIRRSCARLGASNQETCNGVAFGQVSRCSVCKSHFCNAGL</sequence>
<dbReference type="Proteomes" id="UP001562425">
    <property type="component" value="Unassembled WGS sequence"/>
</dbReference>
<evidence type="ECO:0000313" key="3">
    <source>
        <dbReference type="Proteomes" id="UP001562425"/>
    </source>
</evidence>
<feature type="signal peptide" evidence="1">
    <location>
        <begin position="1"/>
        <end position="18"/>
    </location>
</feature>
<proteinExistence type="predicted"/>
<accession>A0ABD1DDC7</accession>
<reference evidence="2 3" key="1">
    <citation type="submission" date="2024-05" db="EMBL/GenBank/DDBJ databases">
        <title>Culex pipiens pipiens assembly and annotation.</title>
        <authorList>
            <person name="Alout H."/>
            <person name="Durand T."/>
        </authorList>
    </citation>
    <scope>NUCLEOTIDE SEQUENCE [LARGE SCALE GENOMIC DNA]</scope>
    <source>
        <strain evidence="2">HA-2024</strain>
        <tissue evidence="2">Whole body</tissue>
    </source>
</reference>
<protein>
    <submittedName>
        <fullName evidence="2">Uncharacterized protein</fullName>
    </submittedName>
</protein>
<dbReference type="EMBL" id="JBEHCU010006356">
    <property type="protein sequence ID" value="KAL1397295.1"/>
    <property type="molecule type" value="Genomic_DNA"/>
</dbReference>